<gene>
    <name evidence="4" type="ORF">TKK_003295</name>
</gene>
<dbReference type="InterPro" id="IPR036867">
    <property type="entry name" value="R3H_dom_sf"/>
</dbReference>
<dbReference type="InterPro" id="IPR001374">
    <property type="entry name" value="R3H_dom"/>
</dbReference>
<dbReference type="PANTHER" id="PTHR48430">
    <property type="entry name" value="PARTNER OF XRN-2 PROTEIN 1"/>
    <property type="match status" value="1"/>
</dbReference>
<protein>
    <recommendedName>
        <fullName evidence="6">NF-kappa-B-repressing factor</fullName>
    </recommendedName>
</protein>
<comment type="caution">
    <text evidence="4">The sequence shown here is derived from an EMBL/GenBank/DDBJ whole genome shotgun (WGS) entry which is preliminary data.</text>
</comment>
<evidence type="ECO:0000259" key="1">
    <source>
        <dbReference type="PROSITE" id="PS50174"/>
    </source>
</evidence>
<keyword evidence="5" id="KW-1185">Reference proteome</keyword>
<dbReference type="SMART" id="SM00443">
    <property type="entry name" value="G_patch"/>
    <property type="match status" value="1"/>
</dbReference>
<dbReference type="InterPro" id="IPR021859">
    <property type="entry name" value="XTBD"/>
</dbReference>
<dbReference type="PROSITE" id="PS51061">
    <property type="entry name" value="R3H"/>
    <property type="match status" value="1"/>
</dbReference>
<accession>A0ABD2XFE5</accession>
<dbReference type="Gene3D" id="3.30.1370.50">
    <property type="entry name" value="R3H-like domain"/>
    <property type="match status" value="1"/>
</dbReference>
<dbReference type="PROSITE" id="PS51827">
    <property type="entry name" value="XTBD"/>
    <property type="match status" value="1"/>
</dbReference>
<evidence type="ECO:0000313" key="5">
    <source>
        <dbReference type="Proteomes" id="UP001627154"/>
    </source>
</evidence>
<dbReference type="AlphaFoldDB" id="A0ABD2XFE5"/>
<dbReference type="PANTHER" id="PTHR48430:SF1">
    <property type="entry name" value="PARTNER OF XRN-2 PROTEIN 1"/>
    <property type="match status" value="1"/>
</dbReference>
<dbReference type="Pfam" id="PF01585">
    <property type="entry name" value="G-patch"/>
    <property type="match status" value="1"/>
</dbReference>
<name>A0ABD2XFE5_9HYME</name>
<feature type="domain" description="XRN2-binding (XTBD)" evidence="3">
    <location>
        <begin position="9"/>
        <end position="93"/>
    </location>
</feature>
<dbReference type="Pfam" id="PF11952">
    <property type="entry name" value="XTBD"/>
    <property type="match status" value="1"/>
</dbReference>
<evidence type="ECO:0008006" key="6">
    <source>
        <dbReference type="Google" id="ProtNLM"/>
    </source>
</evidence>
<evidence type="ECO:0000259" key="2">
    <source>
        <dbReference type="PROSITE" id="PS51061"/>
    </source>
</evidence>
<organism evidence="4 5">
    <name type="scientific">Trichogramma kaykai</name>
    <dbReference type="NCBI Taxonomy" id="54128"/>
    <lineage>
        <taxon>Eukaryota</taxon>
        <taxon>Metazoa</taxon>
        <taxon>Ecdysozoa</taxon>
        <taxon>Arthropoda</taxon>
        <taxon>Hexapoda</taxon>
        <taxon>Insecta</taxon>
        <taxon>Pterygota</taxon>
        <taxon>Neoptera</taxon>
        <taxon>Endopterygota</taxon>
        <taxon>Hymenoptera</taxon>
        <taxon>Apocrita</taxon>
        <taxon>Proctotrupomorpha</taxon>
        <taxon>Chalcidoidea</taxon>
        <taxon>Trichogrammatidae</taxon>
        <taxon>Trichogramma</taxon>
    </lineage>
</organism>
<dbReference type="EMBL" id="JBJJXI010000027">
    <property type="protein sequence ID" value="KAL3403885.1"/>
    <property type="molecule type" value="Genomic_DNA"/>
</dbReference>
<dbReference type="SUPFAM" id="SSF82708">
    <property type="entry name" value="R3H domain"/>
    <property type="match status" value="1"/>
</dbReference>
<evidence type="ECO:0000313" key="4">
    <source>
        <dbReference type="EMBL" id="KAL3403885.1"/>
    </source>
</evidence>
<sequence length="409" mass="46404">MSGITEENVENFKTEHESDEHWELRRKFLLAHKDKFKQEELICLAQVFTNVEFLGCRYPQETMRTVAELSKDVVQDYREKQKTRLQRTFVGASDAASSKAKGRFKQESQSTVIAGSSTENNGPKSVYTDFKRKSNTDIEAISSESQIKKRYTFKPLTADDIVLYQYENEKAPTMIARLAQTNNVVMEWKYDNIEDKCRCTLLFNKGKVAEGVGLTQKDAKVEACNAALKEMQKRYYTIKVTKNLTPTINLEEKSEPASDYINSDNIGSKMMKMMGWSGGGLGKKSQGMVEPVSSTLQQQVTREGLGLKVGTYNIGAFRKKCSEVLRNYVKNQITTDMVFSPCFTNEERHVIHLVAKQMGLKSQSYGPKTSRILTISRKILPHELVNQLLESGGSTEKYELIKPTELQSL</sequence>
<proteinExistence type="predicted"/>
<dbReference type="Gene3D" id="3.30.160.20">
    <property type="match status" value="1"/>
</dbReference>
<dbReference type="PROSITE" id="PS50174">
    <property type="entry name" value="G_PATCH"/>
    <property type="match status" value="1"/>
</dbReference>
<dbReference type="InterPro" id="IPR000467">
    <property type="entry name" value="G_patch_dom"/>
</dbReference>
<dbReference type="GO" id="GO:0003676">
    <property type="term" value="F:nucleic acid binding"/>
    <property type="evidence" value="ECO:0007669"/>
    <property type="project" value="UniProtKB-UniRule"/>
</dbReference>
<dbReference type="Pfam" id="PF01424">
    <property type="entry name" value="R3H"/>
    <property type="match status" value="1"/>
</dbReference>
<dbReference type="Proteomes" id="UP001627154">
    <property type="component" value="Unassembled WGS sequence"/>
</dbReference>
<evidence type="ECO:0000259" key="3">
    <source>
        <dbReference type="PROSITE" id="PS51827"/>
    </source>
</evidence>
<feature type="domain" description="G-patch" evidence="1">
    <location>
        <begin position="263"/>
        <end position="310"/>
    </location>
</feature>
<feature type="domain" description="R3H" evidence="2">
    <location>
        <begin position="315"/>
        <end position="379"/>
    </location>
</feature>
<reference evidence="4 5" key="1">
    <citation type="journal article" date="2024" name="bioRxiv">
        <title>A reference genome for Trichogramma kaykai: A tiny desert-dwelling parasitoid wasp with competing sex-ratio distorters.</title>
        <authorList>
            <person name="Culotta J."/>
            <person name="Lindsey A.R."/>
        </authorList>
    </citation>
    <scope>NUCLEOTIDE SEQUENCE [LARGE SCALE GENOMIC DNA]</scope>
    <source>
        <strain evidence="4 5">KSX58</strain>
    </source>
</reference>